<dbReference type="Proteomes" id="UP000292052">
    <property type="component" value="Unassembled WGS sequence"/>
</dbReference>
<proteinExistence type="predicted"/>
<accession>A0A482VUB6</accession>
<keyword evidence="2" id="KW-1185">Reference proteome</keyword>
<comment type="caution">
    <text evidence="1">The sequence shown here is derived from an EMBL/GenBank/DDBJ whole genome shotgun (WGS) entry which is preliminary data.</text>
</comment>
<protein>
    <submittedName>
        <fullName evidence="1">Uncharacterized protein</fullName>
    </submittedName>
</protein>
<organism evidence="1 2">
    <name type="scientific">Asbolus verrucosus</name>
    <name type="common">Desert ironclad beetle</name>
    <dbReference type="NCBI Taxonomy" id="1661398"/>
    <lineage>
        <taxon>Eukaryota</taxon>
        <taxon>Metazoa</taxon>
        <taxon>Ecdysozoa</taxon>
        <taxon>Arthropoda</taxon>
        <taxon>Hexapoda</taxon>
        <taxon>Insecta</taxon>
        <taxon>Pterygota</taxon>
        <taxon>Neoptera</taxon>
        <taxon>Endopterygota</taxon>
        <taxon>Coleoptera</taxon>
        <taxon>Polyphaga</taxon>
        <taxon>Cucujiformia</taxon>
        <taxon>Tenebrionidae</taxon>
        <taxon>Pimeliinae</taxon>
        <taxon>Asbolus</taxon>
    </lineage>
</organism>
<dbReference type="EMBL" id="QDEB01062281">
    <property type="protein sequence ID" value="RZC36414.1"/>
    <property type="molecule type" value="Genomic_DNA"/>
</dbReference>
<sequence>MEDLVAERNRLAGDVGHSARVNEQHGGLSDRATINTSAVAAEASAIPLFRFPVRRPISTPRPFNASAVLPATRIFNADIAPSISQYPL</sequence>
<name>A0A482VUB6_ASBVE</name>
<gene>
    <name evidence="1" type="ORF">BDFB_012112</name>
</gene>
<evidence type="ECO:0000313" key="1">
    <source>
        <dbReference type="EMBL" id="RZC36414.1"/>
    </source>
</evidence>
<evidence type="ECO:0000313" key="2">
    <source>
        <dbReference type="Proteomes" id="UP000292052"/>
    </source>
</evidence>
<dbReference type="AlphaFoldDB" id="A0A482VUB6"/>
<reference evidence="1 2" key="1">
    <citation type="submission" date="2017-03" db="EMBL/GenBank/DDBJ databases">
        <title>Genome of the blue death feigning beetle - Asbolus verrucosus.</title>
        <authorList>
            <person name="Rider S.D."/>
        </authorList>
    </citation>
    <scope>NUCLEOTIDE SEQUENCE [LARGE SCALE GENOMIC DNA]</scope>
    <source>
        <strain evidence="1">Butters</strain>
        <tissue evidence="1">Head and leg muscle</tissue>
    </source>
</reference>